<name>A0A3N6QRG3_9CYAN</name>
<evidence type="ECO:0000313" key="3">
    <source>
        <dbReference type="Proteomes" id="UP000269154"/>
    </source>
</evidence>
<evidence type="ECO:0000313" key="2">
    <source>
        <dbReference type="EMBL" id="RQH53425.1"/>
    </source>
</evidence>
<proteinExistence type="predicted"/>
<dbReference type="EMBL" id="RCBY01000014">
    <property type="protein sequence ID" value="RQH53425.1"/>
    <property type="molecule type" value="Genomic_DNA"/>
</dbReference>
<reference evidence="2 3" key="1">
    <citation type="journal article" date="2018" name="ACS Chem. Biol.">
        <title>Ketoreductase domain dysfunction expands chemodiversity: malyngamide biosynthesis in the cyanobacterium Okeania hirsuta.</title>
        <authorList>
            <person name="Moss N.A."/>
            <person name="Leao T."/>
            <person name="Rankin M."/>
            <person name="McCullough T.M."/>
            <person name="Qu P."/>
            <person name="Korobeynikov A."/>
            <person name="Smith J.L."/>
            <person name="Gerwick L."/>
            <person name="Gerwick W.H."/>
        </authorList>
    </citation>
    <scope>NUCLEOTIDE SEQUENCE [LARGE SCALE GENOMIC DNA]</scope>
    <source>
        <strain evidence="2 3">PAB10Feb10-1</strain>
    </source>
</reference>
<accession>A0A3N6QRG3</accession>
<feature type="region of interest" description="Disordered" evidence="1">
    <location>
        <begin position="1"/>
        <end position="22"/>
    </location>
</feature>
<comment type="caution">
    <text evidence="2">The sequence shown here is derived from an EMBL/GenBank/DDBJ whole genome shotgun (WGS) entry which is preliminary data.</text>
</comment>
<keyword evidence="3" id="KW-1185">Reference proteome</keyword>
<gene>
    <name evidence="2" type="ORF">D5R40_04490</name>
</gene>
<evidence type="ECO:0000256" key="1">
    <source>
        <dbReference type="SAM" id="MobiDB-lite"/>
    </source>
</evidence>
<protein>
    <submittedName>
        <fullName evidence="2">Uncharacterized protein</fullName>
    </submittedName>
</protein>
<dbReference type="AlphaFoldDB" id="A0A3N6QRG3"/>
<organism evidence="2 3">
    <name type="scientific">Okeania hirsuta</name>
    <dbReference type="NCBI Taxonomy" id="1458930"/>
    <lineage>
        <taxon>Bacteria</taxon>
        <taxon>Bacillati</taxon>
        <taxon>Cyanobacteriota</taxon>
        <taxon>Cyanophyceae</taxon>
        <taxon>Oscillatoriophycideae</taxon>
        <taxon>Oscillatoriales</taxon>
        <taxon>Microcoleaceae</taxon>
        <taxon>Okeania</taxon>
    </lineage>
</organism>
<sequence length="74" mass="8461">MGKNSLYASTSEPSSYKNYYSDNSGLHKTKQYKADDGEQEIIVTYDYLSGKHTYPETNDSLFFYSSLVVIRDQA</sequence>
<dbReference type="Proteomes" id="UP000269154">
    <property type="component" value="Unassembled WGS sequence"/>
</dbReference>